<keyword evidence="4" id="KW-0238">DNA-binding</keyword>
<reference evidence="9 10" key="1">
    <citation type="submission" date="2019-03" db="EMBL/GenBank/DDBJ databases">
        <title>Sequencing 23 genomes of Wallemia ichthyophaga.</title>
        <authorList>
            <person name="Gostincar C."/>
        </authorList>
    </citation>
    <scope>NUCLEOTIDE SEQUENCE [LARGE SCALE GENOMIC DNA]</scope>
    <source>
        <strain evidence="9 10">EXF-8621</strain>
    </source>
</reference>
<proteinExistence type="inferred from homology"/>
<evidence type="ECO:0000313" key="10">
    <source>
        <dbReference type="Proteomes" id="UP000306954"/>
    </source>
</evidence>
<dbReference type="EMBL" id="SPOF01000007">
    <property type="protein sequence ID" value="TIB15426.1"/>
    <property type="molecule type" value="Genomic_DNA"/>
</dbReference>
<dbReference type="SUPFAM" id="SSF54447">
    <property type="entry name" value="ssDNA-binding transcriptional regulator domain"/>
    <property type="match status" value="1"/>
</dbReference>
<feature type="compositionally biased region" description="Polar residues" evidence="7">
    <location>
        <begin position="44"/>
        <end position="54"/>
    </location>
</feature>
<feature type="compositionally biased region" description="Basic and acidic residues" evidence="7">
    <location>
        <begin position="21"/>
        <end position="42"/>
    </location>
</feature>
<dbReference type="InterPro" id="IPR009044">
    <property type="entry name" value="ssDNA-bd_transcriptional_reg"/>
</dbReference>
<evidence type="ECO:0000313" key="9">
    <source>
        <dbReference type="EMBL" id="TIB15426.1"/>
    </source>
</evidence>
<dbReference type="GO" id="GO:0003677">
    <property type="term" value="F:DNA binding"/>
    <property type="evidence" value="ECO:0007669"/>
    <property type="project" value="UniProtKB-KW"/>
</dbReference>
<organism evidence="9 10">
    <name type="scientific">Wallemia ichthyophaga</name>
    <dbReference type="NCBI Taxonomy" id="245174"/>
    <lineage>
        <taxon>Eukaryota</taxon>
        <taxon>Fungi</taxon>
        <taxon>Dikarya</taxon>
        <taxon>Basidiomycota</taxon>
        <taxon>Wallemiomycotina</taxon>
        <taxon>Wallemiomycetes</taxon>
        <taxon>Wallemiales</taxon>
        <taxon>Wallemiaceae</taxon>
        <taxon>Wallemia</taxon>
    </lineage>
</organism>
<sequence length="138" mass="15423">MAPPTKKRSNSFIENSDEEVGDKPSSKSVRKEHTAETEEGAKTDTPNTPKQTANGVEIDQNKEGDKFFEVGNKRSRRVTVSSFKNTPLIDIREFYTNKEGESAPGKKGVSLKPDELQLIVDNHASIQEMLDGLNFKRK</sequence>
<dbReference type="Gene3D" id="2.30.31.10">
    <property type="entry name" value="Transcriptional Coactivator Pc4, Chain A"/>
    <property type="match status" value="1"/>
</dbReference>
<dbReference type="PANTHER" id="PTHR13215">
    <property type="entry name" value="RNA POLYMERASE II TRANSCRIPTIONAL COACTIVATOR"/>
    <property type="match status" value="1"/>
</dbReference>
<name>A0A4T0HHM0_WALIC</name>
<evidence type="ECO:0000259" key="8">
    <source>
        <dbReference type="Pfam" id="PF02229"/>
    </source>
</evidence>
<comment type="subcellular location">
    <subcellularLocation>
        <location evidence="1">Nucleus</location>
    </subcellularLocation>
</comment>
<evidence type="ECO:0000256" key="6">
    <source>
        <dbReference type="ARBA" id="ARBA00023242"/>
    </source>
</evidence>
<feature type="domain" description="Transcriptional coactivator p15 (PC4) C-terminal" evidence="8">
    <location>
        <begin position="74"/>
        <end position="119"/>
    </location>
</feature>
<dbReference type="OrthoDB" id="2505440at2759"/>
<evidence type="ECO:0000256" key="3">
    <source>
        <dbReference type="ARBA" id="ARBA00023015"/>
    </source>
</evidence>
<evidence type="ECO:0000256" key="1">
    <source>
        <dbReference type="ARBA" id="ARBA00004123"/>
    </source>
</evidence>
<dbReference type="GO" id="GO:0060261">
    <property type="term" value="P:positive regulation of transcription initiation by RNA polymerase II"/>
    <property type="evidence" value="ECO:0007669"/>
    <property type="project" value="InterPro"/>
</dbReference>
<feature type="region of interest" description="Disordered" evidence="7">
    <location>
        <begin position="1"/>
        <end position="63"/>
    </location>
</feature>
<dbReference type="Proteomes" id="UP000306954">
    <property type="component" value="Unassembled WGS sequence"/>
</dbReference>
<dbReference type="AlphaFoldDB" id="A0A4T0HHM0"/>
<keyword evidence="6" id="KW-0539">Nucleus</keyword>
<evidence type="ECO:0000256" key="4">
    <source>
        <dbReference type="ARBA" id="ARBA00023125"/>
    </source>
</evidence>
<accession>A0A4T0HHM0</accession>
<dbReference type="Pfam" id="PF02229">
    <property type="entry name" value="PC4"/>
    <property type="match status" value="1"/>
</dbReference>
<gene>
    <name evidence="9" type="ORF">E3P90_00898</name>
</gene>
<dbReference type="InterPro" id="IPR045125">
    <property type="entry name" value="Sub1/Tcp4-like"/>
</dbReference>
<comment type="similarity">
    <text evidence="2">Belongs to the transcriptional coactivator PC4 family.</text>
</comment>
<dbReference type="GO" id="GO:0005634">
    <property type="term" value="C:nucleus"/>
    <property type="evidence" value="ECO:0007669"/>
    <property type="project" value="UniProtKB-SubCell"/>
</dbReference>
<evidence type="ECO:0000256" key="5">
    <source>
        <dbReference type="ARBA" id="ARBA00023163"/>
    </source>
</evidence>
<comment type="caution">
    <text evidence="9">The sequence shown here is derived from an EMBL/GenBank/DDBJ whole genome shotgun (WGS) entry which is preliminary data.</text>
</comment>
<dbReference type="InterPro" id="IPR003173">
    <property type="entry name" value="PC4_C"/>
</dbReference>
<keyword evidence="5" id="KW-0804">Transcription</keyword>
<protein>
    <recommendedName>
        <fullName evidence="8">Transcriptional coactivator p15 (PC4) C-terminal domain-containing protein</fullName>
    </recommendedName>
</protein>
<dbReference type="GO" id="GO:0003713">
    <property type="term" value="F:transcription coactivator activity"/>
    <property type="evidence" value="ECO:0007669"/>
    <property type="project" value="InterPro"/>
</dbReference>
<evidence type="ECO:0000256" key="7">
    <source>
        <dbReference type="SAM" id="MobiDB-lite"/>
    </source>
</evidence>
<keyword evidence="3" id="KW-0805">Transcription regulation</keyword>
<evidence type="ECO:0000256" key="2">
    <source>
        <dbReference type="ARBA" id="ARBA00009001"/>
    </source>
</evidence>